<dbReference type="OrthoDB" id="73890at2759"/>
<evidence type="ECO:0000256" key="1">
    <source>
        <dbReference type="ARBA" id="ARBA00004496"/>
    </source>
</evidence>
<dbReference type="Proteomes" id="UP001151699">
    <property type="component" value="Unassembled WGS sequence"/>
</dbReference>
<protein>
    <recommendedName>
        <fullName evidence="3">protein-L-isoaspartate(D-aspartate) O-methyltransferase</fullName>
        <ecNumber evidence="3">2.1.1.77</ecNumber>
    </recommendedName>
</protein>
<evidence type="ECO:0000313" key="8">
    <source>
        <dbReference type="EMBL" id="KAJ6622379.1"/>
    </source>
</evidence>
<dbReference type="AlphaFoldDB" id="A0A9Q0MJR8"/>
<dbReference type="EMBL" id="WJQU01003748">
    <property type="protein sequence ID" value="KAJ6622379.1"/>
    <property type="molecule type" value="Genomic_DNA"/>
</dbReference>
<dbReference type="GO" id="GO:0032259">
    <property type="term" value="P:methylation"/>
    <property type="evidence" value="ECO:0007669"/>
    <property type="project" value="UniProtKB-KW"/>
</dbReference>
<keyword evidence="6" id="KW-0808">Transferase</keyword>
<sequence length="64" mass="7260">MAWRSRGKNNEELISQLELNGVIKNPVVKAAMLETDRKYYSPHNPYTDAPQTIGYNVTISAPHM</sequence>
<organism evidence="8 9">
    <name type="scientific">Pseudolycoriella hygida</name>
    <dbReference type="NCBI Taxonomy" id="35572"/>
    <lineage>
        <taxon>Eukaryota</taxon>
        <taxon>Metazoa</taxon>
        <taxon>Ecdysozoa</taxon>
        <taxon>Arthropoda</taxon>
        <taxon>Hexapoda</taxon>
        <taxon>Insecta</taxon>
        <taxon>Pterygota</taxon>
        <taxon>Neoptera</taxon>
        <taxon>Endopterygota</taxon>
        <taxon>Diptera</taxon>
        <taxon>Nematocera</taxon>
        <taxon>Sciaroidea</taxon>
        <taxon>Sciaridae</taxon>
        <taxon>Pseudolycoriella</taxon>
    </lineage>
</organism>
<keyword evidence="5" id="KW-0489">Methyltransferase</keyword>
<evidence type="ECO:0000256" key="5">
    <source>
        <dbReference type="ARBA" id="ARBA00022603"/>
    </source>
</evidence>
<dbReference type="Pfam" id="PF01135">
    <property type="entry name" value="PCMT"/>
    <property type="match status" value="1"/>
</dbReference>
<evidence type="ECO:0000256" key="2">
    <source>
        <dbReference type="ARBA" id="ARBA00005369"/>
    </source>
</evidence>
<dbReference type="InterPro" id="IPR000682">
    <property type="entry name" value="PCMT"/>
</dbReference>
<keyword evidence="9" id="KW-1185">Reference proteome</keyword>
<dbReference type="InterPro" id="IPR029063">
    <property type="entry name" value="SAM-dependent_MTases_sf"/>
</dbReference>
<comment type="similarity">
    <text evidence="2">Belongs to the methyltransferase superfamily. L-isoaspartyl/D-aspartyl protein methyltransferase family.</text>
</comment>
<evidence type="ECO:0000256" key="3">
    <source>
        <dbReference type="ARBA" id="ARBA00011890"/>
    </source>
</evidence>
<name>A0A9Q0MJR8_9DIPT</name>
<dbReference type="Gene3D" id="3.40.50.150">
    <property type="entry name" value="Vaccinia Virus protein VP39"/>
    <property type="match status" value="1"/>
</dbReference>
<evidence type="ECO:0000313" key="9">
    <source>
        <dbReference type="Proteomes" id="UP001151699"/>
    </source>
</evidence>
<evidence type="ECO:0000256" key="4">
    <source>
        <dbReference type="ARBA" id="ARBA00022490"/>
    </source>
</evidence>
<evidence type="ECO:0000256" key="6">
    <source>
        <dbReference type="ARBA" id="ARBA00022679"/>
    </source>
</evidence>
<gene>
    <name evidence="8" type="primary">Pcmt</name>
    <name evidence="8" type="ORF">Bhyg_17069</name>
</gene>
<keyword evidence="4" id="KW-0963">Cytoplasm</keyword>
<proteinExistence type="inferred from homology"/>
<comment type="caution">
    <text evidence="8">The sequence shown here is derived from an EMBL/GenBank/DDBJ whole genome shotgun (WGS) entry which is preliminary data.</text>
</comment>
<keyword evidence="7" id="KW-0949">S-adenosyl-L-methionine</keyword>
<reference evidence="8" key="1">
    <citation type="submission" date="2022-07" db="EMBL/GenBank/DDBJ databases">
        <authorList>
            <person name="Trinca V."/>
            <person name="Uliana J.V.C."/>
            <person name="Torres T.T."/>
            <person name="Ward R.J."/>
            <person name="Monesi N."/>
        </authorList>
    </citation>
    <scope>NUCLEOTIDE SEQUENCE</scope>
    <source>
        <strain evidence="8">HSMRA1968</strain>
        <tissue evidence="8">Whole embryos</tissue>
    </source>
</reference>
<accession>A0A9Q0MJR8</accession>
<dbReference type="PANTHER" id="PTHR11579:SF0">
    <property type="entry name" value="PROTEIN-L-ISOASPARTATE(D-ASPARTATE) O-METHYLTRANSFERASE"/>
    <property type="match status" value="1"/>
</dbReference>
<comment type="subcellular location">
    <subcellularLocation>
        <location evidence="1">Cytoplasm</location>
    </subcellularLocation>
</comment>
<dbReference type="GO" id="GO:0005737">
    <property type="term" value="C:cytoplasm"/>
    <property type="evidence" value="ECO:0007669"/>
    <property type="project" value="UniProtKB-SubCell"/>
</dbReference>
<evidence type="ECO:0000256" key="7">
    <source>
        <dbReference type="ARBA" id="ARBA00022691"/>
    </source>
</evidence>
<feature type="non-terminal residue" evidence="8">
    <location>
        <position position="1"/>
    </location>
</feature>
<dbReference type="GO" id="GO:0004719">
    <property type="term" value="F:protein-L-isoaspartate (D-aspartate) O-methyltransferase activity"/>
    <property type="evidence" value="ECO:0007669"/>
    <property type="project" value="UniProtKB-EC"/>
</dbReference>
<dbReference type="EC" id="2.1.1.77" evidence="3"/>
<dbReference type="PANTHER" id="PTHR11579">
    <property type="entry name" value="PROTEIN-L-ISOASPARTATE O-METHYLTRANSFERASE"/>
    <property type="match status" value="1"/>
</dbReference>